<evidence type="ECO:0000313" key="4">
    <source>
        <dbReference type="EMBL" id="MFD2696412.1"/>
    </source>
</evidence>
<comment type="caution">
    <text evidence="4">The sequence shown here is derived from an EMBL/GenBank/DDBJ whole genome shotgun (WGS) entry which is preliminary data.</text>
</comment>
<proteinExistence type="predicted"/>
<dbReference type="InterPro" id="IPR029052">
    <property type="entry name" value="Metallo-depent_PP-like"/>
</dbReference>
<dbReference type="SUPFAM" id="SSF56300">
    <property type="entry name" value="Metallo-dependent phosphatases"/>
    <property type="match status" value="1"/>
</dbReference>
<dbReference type="PANTHER" id="PTHR31302">
    <property type="entry name" value="TRANSMEMBRANE PROTEIN WITH METALLOPHOSPHOESTERASE DOMAIN-RELATED"/>
    <property type="match status" value="1"/>
</dbReference>
<reference evidence="5" key="1">
    <citation type="journal article" date="2019" name="Int. J. Syst. Evol. Microbiol.">
        <title>The Global Catalogue of Microorganisms (GCM) 10K type strain sequencing project: providing services to taxonomists for standard genome sequencing and annotation.</title>
        <authorList>
            <consortium name="The Broad Institute Genomics Platform"/>
            <consortium name="The Broad Institute Genome Sequencing Center for Infectious Disease"/>
            <person name="Wu L."/>
            <person name="Ma J."/>
        </authorList>
    </citation>
    <scope>NUCLEOTIDE SEQUENCE [LARGE SCALE GENOMIC DNA]</scope>
    <source>
        <strain evidence="5">KCTC 42255</strain>
    </source>
</reference>
<dbReference type="Proteomes" id="UP001597357">
    <property type="component" value="Unassembled WGS sequence"/>
</dbReference>
<evidence type="ECO:0000256" key="2">
    <source>
        <dbReference type="ARBA" id="ARBA00022801"/>
    </source>
</evidence>
<dbReference type="InterPro" id="IPR004843">
    <property type="entry name" value="Calcineurin-like_PHP"/>
</dbReference>
<name>A0ABW5SCL3_9FLAO</name>
<keyword evidence="5" id="KW-1185">Reference proteome</keyword>
<dbReference type="EMBL" id="JBHULZ010000002">
    <property type="protein sequence ID" value="MFD2696412.1"/>
    <property type="molecule type" value="Genomic_DNA"/>
</dbReference>
<evidence type="ECO:0000313" key="5">
    <source>
        <dbReference type="Proteomes" id="UP001597357"/>
    </source>
</evidence>
<evidence type="ECO:0000256" key="1">
    <source>
        <dbReference type="ARBA" id="ARBA00022723"/>
    </source>
</evidence>
<gene>
    <name evidence="4" type="ORF">ACFSQ0_00230</name>
</gene>
<sequence length="272" mass="30522">MKKSKLSRRKFISGSLLALAGVLVWDMCWFERYVLDWSVHVLPSAPKHPIRVLQISDLHMQQLGRRQRKIARKIKAQPPDLLVLTGDVIDEQKGLTALEEFLALLPKSLPKVAILGNWEYWGKVNLSQLKNLYSAYGVQLLVNSHTQFTLKGRRIGILGVDDWVAGSPDWTTTTKDYVPQEVNLLLCHCPAFRDQVMAQPPNFTLHALLAGHTHGGQLNFFGCTPFKPRGSGKYLSGWYTQGGYPMYVSKGIGTSILPLRFGARAEVVELQV</sequence>
<organism evidence="4 5">
    <name type="scientific">Mesonia sediminis</name>
    <dbReference type="NCBI Taxonomy" id="1703946"/>
    <lineage>
        <taxon>Bacteria</taxon>
        <taxon>Pseudomonadati</taxon>
        <taxon>Bacteroidota</taxon>
        <taxon>Flavobacteriia</taxon>
        <taxon>Flavobacteriales</taxon>
        <taxon>Flavobacteriaceae</taxon>
        <taxon>Mesonia</taxon>
    </lineage>
</organism>
<keyword evidence="2" id="KW-0378">Hydrolase</keyword>
<dbReference type="InterPro" id="IPR051158">
    <property type="entry name" value="Metallophosphoesterase_sf"/>
</dbReference>
<keyword evidence="1" id="KW-0479">Metal-binding</keyword>
<dbReference type="Gene3D" id="3.60.21.10">
    <property type="match status" value="1"/>
</dbReference>
<feature type="domain" description="Calcineurin-like phosphoesterase" evidence="3">
    <location>
        <begin position="50"/>
        <end position="215"/>
    </location>
</feature>
<dbReference type="CDD" id="cd07385">
    <property type="entry name" value="MPP_YkuE_C"/>
    <property type="match status" value="1"/>
</dbReference>
<dbReference type="Pfam" id="PF00149">
    <property type="entry name" value="Metallophos"/>
    <property type="match status" value="1"/>
</dbReference>
<dbReference type="RefSeq" id="WP_379042457.1">
    <property type="nucleotide sequence ID" value="NZ_JBHULZ010000002.1"/>
</dbReference>
<dbReference type="PANTHER" id="PTHR31302:SF31">
    <property type="entry name" value="PHOSPHODIESTERASE YAEI"/>
    <property type="match status" value="1"/>
</dbReference>
<accession>A0ABW5SCL3</accession>
<evidence type="ECO:0000259" key="3">
    <source>
        <dbReference type="Pfam" id="PF00149"/>
    </source>
</evidence>
<protein>
    <submittedName>
        <fullName evidence="4">Metallophosphoesterase</fullName>
    </submittedName>
</protein>